<feature type="signal peptide" evidence="1">
    <location>
        <begin position="1"/>
        <end position="25"/>
    </location>
</feature>
<evidence type="ECO:0000313" key="3">
    <source>
        <dbReference type="Proteomes" id="UP000003340"/>
    </source>
</evidence>
<dbReference type="STRING" id="537013.CLOSTMETH_03685"/>
<dbReference type="SUPFAM" id="SSF53850">
    <property type="entry name" value="Periplasmic binding protein-like II"/>
    <property type="match status" value="1"/>
</dbReference>
<organism evidence="2 3">
    <name type="scientific">[Clostridium] methylpentosum DSM 5476</name>
    <dbReference type="NCBI Taxonomy" id="537013"/>
    <lineage>
        <taxon>Bacteria</taxon>
        <taxon>Bacillati</taxon>
        <taxon>Bacillota</taxon>
        <taxon>Clostridia</taxon>
        <taxon>Eubacteriales</taxon>
        <taxon>Oscillospiraceae</taxon>
        <taxon>Oscillospiraceae incertae sedis</taxon>
    </lineage>
</organism>
<accession>C0EIJ0</accession>
<evidence type="ECO:0008006" key="4">
    <source>
        <dbReference type="Google" id="ProtNLM"/>
    </source>
</evidence>
<keyword evidence="1" id="KW-0732">Signal</keyword>
<name>C0EIJ0_9FIRM</name>
<evidence type="ECO:0000313" key="2">
    <source>
        <dbReference type="EMBL" id="EEG28786.1"/>
    </source>
</evidence>
<sequence length="483" mass="52982">MFKRIVSGALAAVLLAGLCSFTGCGKKDDAVSVKFDPKNPVVISLWHYYNGPQKIAFDTLIDEFNETVGLEQGIVVEPSGQGSIPELTEKVIDAANKKVGAEDIPNIFAAYADTAYQVDQMGLVADLKPYLTQEELSEYVPGFIEEGRLTNEEEFKIFPTAKSTEVFMLNKTDWDKFAAATGASTSSLETMEGVAQIARQYYDWSGGKAFFGRDAMANYFIIGCKQLGKELFEVSDGSVKLNCDEAVMRRLWDNYYIPYISGYFASYGKFRSDDAKTGDIIALVGSTSGAAYFPDTVMVGDTETYPIEVAVLPAPVFEGGEQVAVQQGAGMVVSKSDKSKEYASIVFLKWFTEQSRNIDFSIESGYLPVKTSANQADVLTQALDKLTDSAITTNLKATLPVAANTVASSEMYTNKAFKNGTAARAVLENSMQDKAEQDLKTVHEQMQQGVPHDEAVAMFDTDENFHQWLESFCSQLEQTVAQK</sequence>
<dbReference type="PANTHER" id="PTHR43649:SF12">
    <property type="entry name" value="DIACETYLCHITOBIOSE BINDING PROTEIN DASA"/>
    <property type="match status" value="1"/>
</dbReference>
<proteinExistence type="predicted"/>
<protein>
    <recommendedName>
        <fullName evidence="4">ABC transporter, solute-binding protein</fullName>
    </recommendedName>
</protein>
<dbReference type="Pfam" id="PF13416">
    <property type="entry name" value="SBP_bac_8"/>
    <property type="match status" value="1"/>
</dbReference>
<dbReference type="PROSITE" id="PS51257">
    <property type="entry name" value="PROKAR_LIPOPROTEIN"/>
    <property type="match status" value="1"/>
</dbReference>
<feature type="chain" id="PRO_5038681640" description="ABC transporter, solute-binding protein" evidence="1">
    <location>
        <begin position="26"/>
        <end position="483"/>
    </location>
</feature>
<dbReference type="Proteomes" id="UP000003340">
    <property type="component" value="Unassembled WGS sequence"/>
</dbReference>
<gene>
    <name evidence="2" type="ORF">CLOSTMETH_03685</name>
</gene>
<keyword evidence="3" id="KW-1185">Reference proteome</keyword>
<reference evidence="2 3" key="1">
    <citation type="submission" date="2009-01" db="EMBL/GenBank/DDBJ databases">
        <authorList>
            <person name="Fulton L."/>
            <person name="Clifton S."/>
            <person name="Fulton B."/>
            <person name="Xu J."/>
            <person name="Minx P."/>
            <person name="Pepin K.H."/>
            <person name="Johnson M."/>
            <person name="Bhonagiri V."/>
            <person name="Nash W.E."/>
            <person name="Mardis E.R."/>
            <person name="Wilson R.K."/>
        </authorList>
    </citation>
    <scope>NUCLEOTIDE SEQUENCE [LARGE SCALE GENOMIC DNA]</scope>
    <source>
        <strain evidence="2 3">DSM 5476</strain>
    </source>
</reference>
<evidence type="ECO:0000256" key="1">
    <source>
        <dbReference type="SAM" id="SignalP"/>
    </source>
</evidence>
<dbReference type="InterPro" id="IPR006059">
    <property type="entry name" value="SBP"/>
</dbReference>
<dbReference type="AlphaFoldDB" id="C0EIJ0"/>
<dbReference type="InterPro" id="IPR050490">
    <property type="entry name" value="Bact_solute-bd_prot1"/>
</dbReference>
<reference evidence="2 3" key="2">
    <citation type="submission" date="2009-02" db="EMBL/GenBank/DDBJ databases">
        <title>Draft genome sequence of Clostridium methylpentosum (DSM 5476).</title>
        <authorList>
            <person name="Sudarsanam P."/>
            <person name="Ley R."/>
            <person name="Guruge J."/>
            <person name="Turnbaugh P.J."/>
            <person name="Mahowald M."/>
            <person name="Liep D."/>
            <person name="Gordon J."/>
        </authorList>
    </citation>
    <scope>NUCLEOTIDE SEQUENCE [LARGE SCALE GENOMIC DNA]</scope>
    <source>
        <strain evidence="2 3">DSM 5476</strain>
    </source>
</reference>
<dbReference type="PANTHER" id="PTHR43649">
    <property type="entry name" value="ARABINOSE-BINDING PROTEIN-RELATED"/>
    <property type="match status" value="1"/>
</dbReference>
<dbReference type="Gene3D" id="3.40.190.10">
    <property type="entry name" value="Periplasmic binding protein-like II"/>
    <property type="match status" value="1"/>
</dbReference>
<dbReference type="eggNOG" id="COG1653">
    <property type="taxonomic scope" value="Bacteria"/>
</dbReference>
<comment type="caution">
    <text evidence="2">The sequence shown here is derived from an EMBL/GenBank/DDBJ whole genome shotgun (WGS) entry which is preliminary data.</text>
</comment>
<dbReference type="HOGENOM" id="CLU_043127_0_0_9"/>
<dbReference type="EMBL" id="ACEC01000126">
    <property type="protein sequence ID" value="EEG28786.1"/>
    <property type="molecule type" value="Genomic_DNA"/>
</dbReference>